<keyword evidence="1" id="KW-1133">Transmembrane helix</keyword>
<reference evidence="2" key="1">
    <citation type="submission" date="2023-04" db="EMBL/GenBank/DDBJ databases">
        <title>Phytophthora fragariaefolia NBRC 109709.</title>
        <authorList>
            <person name="Ichikawa N."/>
            <person name="Sato H."/>
            <person name="Tonouchi N."/>
        </authorList>
    </citation>
    <scope>NUCLEOTIDE SEQUENCE</scope>
    <source>
        <strain evidence="2">NBRC 109709</strain>
    </source>
</reference>
<dbReference type="EMBL" id="BSXT01001200">
    <property type="protein sequence ID" value="GMF39918.1"/>
    <property type="molecule type" value="Genomic_DNA"/>
</dbReference>
<feature type="transmembrane region" description="Helical" evidence="1">
    <location>
        <begin position="123"/>
        <end position="140"/>
    </location>
</feature>
<evidence type="ECO:0000313" key="3">
    <source>
        <dbReference type="Proteomes" id="UP001165121"/>
    </source>
</evidence>
<sequence length="155" mass="16300">MNLIHEWQRLSRKRKKNAAKVVSEAAKADDGAAKIISEVAKKDDEVAKAVSGAANQNDEIAKLTKVISAGEKTDENAVKLAAGVATAAKMNDVSDEFVKKLAKQLAEEMKNAAPKKRSLLRKMIYAALGVAAGGAVYLAATSMLSPNTATTTTTA</sequence>
<keyword evidence="3" id="KW-1185">Reference proteome</keyword>
<evidence type="ECO:0000256" key="1">
    <source>
        <dbReference type="SAM" id="Phobius"/>
    </source>
</evidence>
<dbReference type="Proteomes" id="UP001165121">
    <property type="component" value="Unassembled WGS sequence"/>
</dbReference>
<name>A0A9W6XJR6_9STRA</name>
<comment type="caution">
    <text evidence="2">The sequence shown here is derived from an EMBL/GenBank/DDBJ whole genome shotgun (WGS) entry which is preliminary data.</text>
</comment>
<proteinExistence type="predicted"/>
<evidence type="ECO:0000313" key="2">
    <source>
        <dbReference type="EMBL" id="GMF39918.1"/>
    </source>
</evidence>
<organism evidence="2 3">
    <name type="scientific">Phytophthora fragariaefolia</name>
    <dbReference type="NCBI Taxonomy" id="1490495"/>
    <lineage>
        <taxon>Eukaryota</taxon>
        <taxon>Sar</taxon>
        <taxon>Stramenopiles</taxon>
        <taxon>Oomycota</taxon>
        <taxon>Peronosporomycetes</taxon>
        <taxon>Peronosporales</taxon>
        <taxon>Peronosporaceae</taxon>
        <taxon>Phytophthora</taxon>
    </lineage>
</organism>
<keyword evidence="1" id="KW-0812">Transmembrane</keyword>
<gene>
    <name evidence="2" type="ORF">Pfra01_001205100</name>
</gene>
<accession>A0A9W6XJR6</accession>
<dbReference type="AlphaFoldDB" id="A0A9W6XJR6"/>
<keyword evidence="1" id="KW-0472">Membrane</keyword>
<protein>
    <submittedName>
        <fullName evidence="2">Unnamed protein product</fullName>
    </submittedName>
</protein>